<reference evidence="1 2" key="1">
    <citation type="journal article" date="2017" name="Poromechanics V (2013)">
        <title>Genomic Characterization of the Arsenic-Tolerant Actinobacterium, &lt;i&gt;Rhodococcus erythropolis&lt;/i&gt; S43.</title>
        <authorList>
            <person name="Retamal-Morales G."/>
            <person name="Mehnert M."/>
            <person name="Schwabe R."/>
            <person name="Tischler D."/>
            <person name="Schloemann M."/>
            <person name="Levican G.J."/>
        </authorList>
    </citation>
    <scope>NUCLEOTIDE SEQUENCE [LARGE SCALE GENOMIC DNA]</scope>
    <source>
        <strain evidence="1 2">S43</strain>
    </source>
</reference>
<dbReference type="AlphaFoldDB" id="A0A5N5DWN5"/>
<dbReference type="PANTHER" id="PTHR43857:SF1">
    <property type="entry name" value="YJGH FAMILY PROTEIN"/>
    <property type="match status" value="1"/>
</dbReference>
<name>A0A5N5DWN5_RHOER</name>
<dbReference type="Gene3D" id="3.30.1330.40">
    <property type="entry name" value="RutC-like"/>
    <property type="match status" value="1"/>
</dbReference>
<dbReference type="Proteomes" id="UP000325576">
    <property type="component" value="Unassembled WGS sequence"/>
</dbReference>
<organism evidence="1 2">
    <name type="scientific">Rhodococcus erythropolis</name>
    <name type="common">Arthrobacter picolinophilus</name>
    <dbReference type="NCBI Taxonomy" id="1833"/>
    <lineage>
        <taxon>Bacteria</taxon>
        <taxon>Bacillati</taxon>
        <taxon>Actinomycetota</taxon>
        <taxon>Actinomycetes</taxon>
        <taxon>Mycobacteriales</taxon>
        <taxon>Nocardiaceae</taxon>
        <taxon>Rhodococcus</taxon>
        <taxon>Rhodococcus erythropolis group</taxon>
    </lineage>
</organism>
<evidence type="ECO:0000313" key="1">
    <source>
        <dbReference type="EMBL" id="KAB2582126.1"/>
    </source>
</evidence>
<comment type="caution">
    <text evidence="1">The sequence shown here is derived from an EMBL/GenBank/DDBJ whole genome shotgun (WGS) entry which is preliminary data.</text>
</comment>
<dbReference type="EMBL" id="MRBO01000731">
    <property type="protein sequence ID" value="KAB2582126.1"/>
    <property type="molecule type" value="Genomic_DNA"/>
</dbReference>
<evidence type="ECO:0000313" key="2">
    <source>
        <dbReference type="Proteomes" id="UP000325576"/>
    </source>
</evidence>
<dbReference type="PANTHER" id="PTHR43857">
    <property type="entry name" value="BLR7761 PROTEIN"/>
    <property type="match status" value="1"/>
</dbReference>
<accession>A0A5N5DWN5</accession>
<dbReference type="Pfam" id="PF01042">
    <property type="entry name" value="Ribonuc_L-PSP"/>
    <property type="match status" value="1"/>
</dbReference>
<evidence type="ECO:0008006" key="3">
    <source>
        <dbReference type="Google" id="ProtNLM"/>
    </source>
</evidence>
<proteinExistence type="predicted"/>
<protein>
    <recommendedName>
        <fullName evidence="3">RidA family protein</fullName>
    </recommendedName>
</protein>
<dbReference type="SUPFAM" id="SSF55298">
    <property type="entry name" value="YjgF-like"/>
    <property type="match status" value="1"/>
</dbReference>
<gene>
    <name evidence="1" type="ORF">BS297_27315</name>
</gene>
<dbReference type="InterPro" id="IPR006175">
    <property type="entry name" value="YjgF/YER057c/UK114"/>
</dbReference>
<sequence>MRKNYSSGLEMEAQVGYSRAVQVGGSLYVSATAPVDDDQNLVGSTGYQQAQFALQKIEKTLRAAAFNLDDVVFVRFYFSPKIVHGDAYRAFTEKFSDIRPAIAVVNVNSWSIPNMLLEIEVQAHRDL</sequence>
<dbReference type="InterPro" id="IPR035959">
    <property type="entry name" value="RutC-like_sf"/>
</dbReference>